<reference evidence="2" key="1">
    <citation type="journal article" date="2021" name="Syst. Appl. Microbiol.">
        <title>Roseomonas hellenica sp. nov., isolated from roots of wild-growing Alkanna tinctoria.</title>
        <authorList>
            <person name="Rat A."/>
            <person name="Naranjo H.D."/>
            <person name="Lebbe L."/>
            <person name="Cnockaert M."/>
            <person name="Krigas N."/>
            <person name="Grigoriadou K."/>
            <person name="Maloupa E."/>
            <person name="Willems A."/>
        </authorList>
    </citation>
    <scope>NUCLEOTIDE SEQUENCE [LARGE SCALE GENOMIC DNA]</scope>
    <source>
        <strain evidence="2">LMG 31523</strain>
    </source>
</reference>
<dbReference type="PANTHER" id="PTHR39324:SF1">
    <property type="entry name" value="CALCIUM DODECIN"/>
    <property type="match status" value="1"/>
</dbReference>
<comment type="caution">
    <text evidence="1">The sequence shown here is derived from an EMBL/GenBank/DDBJ whole genome shotgun (WGS) entry which is preliminary data.</text>
</comment>
<dbReference type="SUPFAM" id="SSF89807">
    <property type="entry name" value="Dodecin-like"/>
    <property type="match status" value="1"/>
</dbReference>
<gene>
    <name evidence="1" type="ORF">GXW71_03490</name>
</gene>
<sequence>MAVASVSKITAASSEGFDAAVREGLERASKTLRGITGLHVLEQKASVSDGRISEYRVTMEVTFILEG</sequence>
<dbReference type="Gene3D" id="3.30.1660.10">
    <property type="entry name" value="Flavin-binding protein dodecin"/>
    <property type="match status" value="1"/>
</dbReference>
<dbReference type="InterPro" id="IPR036694">
    <property type="entry name" value="Dodecin-like_sf"/>
</dbReference>
<name>A0ABS5ET02_9PROT</name>
<dbReference type="Pfam" id="PF07311">
    <property type="entry name" value="Dodecin"/>
    <property type="match status" value="1"/>
</dbReference>
<organism evidence="1 2">
    <name type="scientific">Plastoroseomonas hellenica</name>
    <dbReference type="NCBI Taxonomy" id="2687306"/>
    <lineage>
        <taxon>Bacteria</taxon>
        <taxon>Pseudomonadati</taxon>
        <taxon>Pseudomonadota</taxon>
        <taxon>Alphaproteobacteria</taxon>
        <taxon>Acetobacterales</taxon>
        <taxon>Acetobacteraceae</taxon>
        <taxon>Plastoroseomonas</taxon>
    </lineage>
</organism>
<evidence type="ECO:0000313" key="2">
    <source>
        <dbReference type="Proteomes" id="UP001196870"/>
    </source>
</evidence>
<accession>A0ABS5ET02</accession>
<dbReference type="EMBL" id="JAAGBB010000003">
    <property type="protein sequence ID" value="MBR0663412.1"/>
    <property type="molecule type" value="Genomic_DNA"/>
</dbReference>
<keyword evidence="2" id="KW-1185">Reference proteome</keyword>
<dbReference type="PANTHER" id="PTHR39324">
    <property type="entry name" value="CALCIUM DODECIN"/>
    <property type="match status" value="1"/>
</dbReference>
<dbReference type="RefSeq" id="WP_211851000.1">
    <property type="nucleotide sequence ID" value="NZ_JAAGBB010000003.1"/>
</dbReference>
<dbReference type="Proteomes" id="UP001196870">
    <property type="component" value="Unassembled WGS sequence"/>
</dbReference>
<dbReference type="InterPro" id="IPR009923">
    <property type="entry name" value="Dodecin"/>
</dbReference>
<dbReference type="InterPro" id="IPR025543">
    <property type="entry name" value="Dodecin-like"/>
</dbReference>
<protein>
    <submittedName>
        <fullName evidence="1">Dodecin domain-containing protein</fullName>
    </submittedName>
</protein>
<evidence type="ECO:0000313" key="1">
    <source>
        <dbReference type="EMBL" id="MBR0663412.1"/>
    </source>
</evidence>
<proteinExistence type="predicted"/>